<dbReference type="InterPro" id="IPR027417">
    <property type="entry name" value="P-loop_NTPase"/>
</dbReference>
<reference evidence="4" key="1">
    <citation type="journal article" date="2019" name="Int. J. Syst. Evol. Microbiol.">
        <title>The Global Catalogue of Microorganisms (GCM) 10K type strain sequencing project: providing services to taxonomists for standard genome sequencing and annotation.</title>
        <authorList>
            <consortium name="The Broad Institute Genomics Platform"/>
            <consortium name="The Broad Institute Genome Sequencing Center for Infectious Disease"/>
            <person name="Wu L."/>
            <person name="Ma J."/>
        </authorList>
    </citation>
    <scope>NUCLEOTIDE SEQUENCE [LARGE SCALE GENOMIC DNA]</scope>
    <source>
        <strain evidence="4">CCM 7043</strain>
    </source>
</reference>
<dbReference type="GO" id="GO:0005524">
    <property type="term" value="F:ATP binding"/>
    <property type="evidence" value="ECO:0007669"/>
    <property type="project" value="UniProtKB-KW"/>
</dbReference>
<feature type="domain" description="AAA" evidence="1">
    <location>
        <begin position="57"/>
        <end position="177"/>
    </location>
</feature>
<dbReference type="Proteomes" id="UP001597338">
    <property type="component" value="Unassembled WGS sequence"/>
</dbReference>
<keyword evidence="3" id="KW-0067">ATP-binding</keyword>
<dbReference type="PANTHER" id="PTHR43566">
    <property type="entry name" value="CONSERVED PROTEIN"/>
    <property type="match status" value="1"/>
</dbReference>
<dbReference type="SUPFAM" id="SSF52540">
    <property type="entry name" value="P-loop containing nucleoside triphosphate hydrolases"/>
    <property type="match status" value="1"/>
</dbReference>
<evidence type="ECO:0000259" key="2">
    <source>
        <dbReference type="Pfam" id="PF13635"/>
    </source>
</evidence>
<comment type="caution">
    <text evidence="3">The sequence shown here is derived from an EMBL/GenBank/DDBJ whole genome shotgun (WGS) entry which is preliminary data.</text>
</comment>
<evidence type="ECO:0000313" key="4">
    <source>
        <dbReference type="Proteomes" id="UP001597338"/>
    </source>
</evidence>
<dbReference type="Pfam" id="PF13173">
    <property type="entry name" value="AAA_14"/>
    <property type="match status" value="1"/>
</dbReference>
<feature type="domain" description="DUF4143" evidence="2">
    <location>
        <begin position="239"/>
        <end position="401"/>
    </location>
</feature>
<organism evidence="3 4">
    <name type="scientific">Promicromonospora aerolata</name>
    <dbReference type="NCBI Taxonomy" id="195749"/>
    <lineage>
        <taxon>Bacteria</taxon>
        <taxon>Bacillati</taxon>
        <taxon>Actinomycetota</taxon>
        <taxon>Actinomycetes</taxon>
        <taxon>Micrococcales</taxon>
        <taxon>Promicromonosporaceae</taxon>
        <taxon>Promicromonospora</taxon>
    </lineage>
</organism>
<dbReference type="EMBL" id="JBHUHF010000001">
    <property type="protein sequence ID" value="MFD2024190.1"/>
    <property type="molecule type" value="Genomic_DNA"/>
</dbReference>
<dbReference type="PANTHER" id="PTHR43566:SF2">
    <property type="entry name" value="DUF4143 DOMAIN-CONTAINING PROTEIN"/>
    <property type="match status" value="1"/>
</dbReference>
<keyword evidence="4" id="KW-1185">Reference proteome</keyword>
<protein>
    <submittedName>
        <fullName evidence="3">ATP-binding protein</fullName>
    </submittedName>
</protein>
<name>A0ABW4V4C8_9MICO</name>
<keyword evidence="3" id="KW-0547">Nucleotide-binding</keyword>
<proteinExistence type="predicted"/>
<dbReference type="RefSeq" id="WP_377196141.1">
    <property type="nucleotide sequence ID" value="NZ_JBHUHF010000001.1"/>
</dbReference>
<dbReference type="Pfam" id="PF13635">
    <property type="entry name" value="DUF4143"/>
    <property type="match status" value="1"/>
</dbReference>
<evidence type="ECO:0000313" key="3">
    <source>
        <dbReference type="EMBL" id="MFD2024190.1"/>
    </source>
</evidence>
<dbReference type="InterPro" id="IPR025420">
    <property type="entry name" value="DUF4143"/>
</dbReference>
<dbReference type="InterPro" id="IPR041682">
    <property type="entry name" value="AAA_14"/>
</dbReference>
<gene>
    <name evidence="3" type="ORF">ACFSL2_01555</name>
</gene>
<evidence type="ECO:0000259" key="1">
    <source>
        <dbReference type="Pfam" id="PF13173"/>
    </source>
</evidence>
<accession>A0ABW4V4C8</accession>
<sequence>MRKQRPGGCRTATWLLQNSGFALAEQRLARSHGPVTSNDILARHALPWAKELVDSFPAVVVEGARQVGKSTLATMLVEGSERPARYLTLDDDVMRAAAQNDPQAFVNQLPDGMLVIDEIQRAPELLLPIKASIDRLRTPGRFLLTGSADLLRLERTPDSLAGRAVTLPLRTLSQGEINGRVDDFVTRFVAGVDPFDVRSTVSREGYADLLAAGGYPEVFRRSPRLRAAWFDGYVDRIVQRDARDVRRLVDGNRLATILRLVAANQAGEVVRARLSRDAEVPETTMTAYLDLVETLYLVERIRPWTGNLTTRQTGKAKGLITDSALAMHLSGVTAARAAALVGGGELLGPLLEGLVVSELRKQQTWSGTRFSVFHYRETSGVEVDVLLELDDGRVLGLEVKAKQTYKPEHFRGLQRLAERLGDRFLGGVVLGTADQGVRFGEKLVGLPIASLWEL</sequence>